<evidence type="ECO:0000256" key="10">
    <source>
        <dbReference type="SAM" id="Phobius"/>
    </source>
</evidence>
<keyword evidence="4" id="KW-0813">Transport</keyword>
<keyword evidence="7 10" id="KW-1133">Transmembrane helix</keyword>
<comment type="similarity">
    <text evidence="2">Belongs to the multi antimicrobial extrusion (MATE) (TC 2.A.66.1) family. MepA subfamily.</text>
</comment>
<feature type="transmembrane region" description="Helical" evidence="10">
    <location>
        <begin position="97"/>
        <end position="120"/>
    </location>
</feature>
<keyword evidence="5" id="KW-1003">Cell membrane</keyword>
<dbReference type="RefSeq" id="WP_015528484.1">
    <property type="nucleotide sequence ID" value="NZ_CVRS01000080.1"/>
</dbReference>
<evidence type="ECO:0000256" key="3">
    <source>
        <dbReference type="ARBA" id="ARBA00022106"/>
    </source>
</evidence>
<feature type="transmembrane region" description="Helical" evidence="10">
    <location>
        <begin position="201"/>
        <end position="221"/>
    </location>
</feature>
<evidence type="ECO:0000313" key="12">
    <source>
        <dbReference type="Proteomes" id="UP000049828"/>
    </source>
</evidence>
<dbReference type="InterPro" id="IPR048279">
    <property type="entry name" value="MdtK-like"/>
</dbReference>
<feature type="transmembrane region" description="Helical" evidence="10">
    <location>
        <begin position="364"/>
        <end position="384"/>
    </location>
</feature>
<proteinExistence type="inferred from homology"/>
<keyword evidence="9" id="KW-0046">Antibiotic resistance</keyword>
<protein>
    <recommendedName>
        <fullName evidence="3">Multidrug export protein MepA</fullName>
    </recommendedName>
</protein>
<dbReference type="GO" id="GO:0015297">
    <property type="term" value="F:antiporter activity"/>
    <property type="evidence" value="ECO:0007669"/>
    <property type="project" value="InterPro"/>
</dbReference>
<dbReference type="InterPro" id="IPR045070">
    <property type="entry name" value="MATE_MepA-like"/>
</dbReference>
<dbReference type="NCBIfam" id="TIGR00797">
    <property type="entry name" value="matE"/>
    <property type="match status" value="1"/>
</dbReference>
<dbReference type="OrthoDB" id="9811110at2"/>
<sequence length="457" mass="49606">MEKAIDTRTKLLTKNPFSLMLELSIPAILGMVVVGLYNMMDSIFIGQMVGAAQMGAVSVSYPFTLINAGSAAMLGVGSASVLSRAIGKKDEGTIKKIMGNLVAMVILLSVIYTIIGMVFTRQLLSLAGASDNILNYAEKYLRIVFAGSLFVNFFQSANMVIRGEGQLKKAMSIIASGAILNIILDPIFITILKPYGMGIEAAAFATILSQFVQAVITLWYFRKKSPNVKIGRIRIDGELLPQVLSVGVSALLMQILTLVQQTVIYRVAANYGGETSQILLGAALRFWNFSFVPLWGISQGFQPAAGTNYGAKDYDRVKTLTKVFVIAATVLSLIFYIPAELFPAKVLSMFITTPGVAASGATNFRIMFSTYVLQGSFMIAVTLFQSLGKANKATWLVLFRQIILFIPLCVLLPMIGGMGIRGVWLAIALTDAILVVITISMMISEFRKMPSTVMAKR</sequence>
<dbReference type="Pfam" id="PF01554">
    <property type="entry name" value="MatE"/>
    <property type="match status" value="2"/>
</dbReference>
<reference evidence="12" key="1">
    <citation type="submission" date="2015-05" db="EMBL/GenBank/DDBJ databases">
        <authorList>
            <consortium name="Pathogen Informatics"/>
        </authorList>
    </citation>
    <scope>NUCLEOTIDE SEQUENCE [LARGE SCALE GENOMIC DNA]</scope>
    <source>
        <strain evidence="12">L1-83</strain>
    </source>
</reference>
<dbReference type="AlphaFoldDB" id="A0A0M6WTF0"/>
<feature type="transmembrane region" description="Helical" evidence="10">
    <location>
        <begin position="396"/>
        <end position="416"/>
    </location>
</feature>
<keyword evidence="8 10" id="KW-0472">Membrane</keyword>
<feature type="transmembrane region" description="Helical" evidence="10">
    <location>
        <begin position="319"/>
        <end position="339"/>
    </location>
</feature>
<feature type="transmembrane region" description="Helical" evidence="10">
    <location>
        <begin position="422"/>
        <end position="444"/>
    </location>
</feature>
<organism evidence="11 12">
    <name type="scientific">Roseburia inulinivorans</name>
    <dbReference type="NCBI Taxonomy" id="360807"/>
    <lineage>
        <taxon>Bacteria</taxon>
        <taxon>Bacillati</taxon>
        <taxon>Bacillota</taxon>
        <taxon>Clostridia</taxon>
        <taxon>Lachnospirales</taxon>
        <taxon>Lachnospiraceae</taxon>
        <taxon>Roseburia</taxon>
    </lineage>
</organism>
<dbReference type="GO" id="GO:0042910">
    <property type="term" value="F:xenobiotic transmembrane transporter activity"/>
    <property type="evidence" value="ECO:0007669"/>
    <property type="project" value="InterPro"/>
</dbReference>
<keyword evidence="12" id="KW-1185">Reference proteome</keyword>
<dbReference type="PANTHER" id="PTHR43823:SF3">
    <property type="entry name" value="MULTIDRUG EXPORT PROTEIN MEPA"/>
    <property type="match status" value="1"/>
</dbReference>
<dbReference type="Proteomes" id="UP000049828">
    <property type="component" value="Unassembled WGS sequence"/>
</dbReference>
<evidence type="ECO:0000256" key="4">
    <source>
        <dbReference type="ARBA" id="ARBA00022448"/>
    </source>
</evidence>
<dbReference type="GO" id="GO:0005886">
    <property type="term" value="C:plasma membrane"/>
    <property type="evidence" value="ECO:0007669"/>
    <property type="project" value="UniProtKB-SubCell"/>
</dbReference>
<dbReference type="InterPro" id="IPR002528">
    <property type="entry name" value="MATE_fam"/>
</dbReference>
<dbReference type="PIRSF" id="PIRSF006603">
    <property type="entry name" value="DinF"/>
    <property type="match status" value="1"/>
</dbReference>
<accession>A0A0M6WTF0</accession>
<evidence type="ECO:0000256" key="7">
    <source>
        <dbReference type="ARBA" id="ARBA00022989"/>
    </source>
</evidence>
<evidence type="ECO:0000256" key="5">
    <source>
        <dbReference type="ARBA" id="ARBA00022475"/>
    </source>
</evidence>
<dbReference type="GO" id="GO:0046677">
    <property type="term" value="P:response to antibiotic"/>
    <property type="evidence" value="ECO:0007669"/>
    <property type="project" value="UniProtKB-KW"/>
</dbReference>
<evidence type="ECO:0000256" key="1">
    <source>
        <dbReference type="ARBA" id="ARBA00004651"/>
    </source>
</evidence>
<evidence type="ECO:0000313" key="11">
    <source>
        <dbReference type="EMBL" id="CRL39978.1"/>
    </source>
</evidence>
<name>A0A0M6WTF0_9FIRM</name>
<dbReference type="PANTHER" id="PTHR43823">
    <property type="entry name" value="SPORULATION PROTEIN YKVU"/>
    <property type="match status" value="1"/>
</dbReference>
<evidence type="ECO:0000256" key="8">
    <source>
        <dbReference type="ARBA" id="ARBA00023136"/>
    </source>
</evidence>
<dbReference type="InterPro" id="IPR051327">
    <property type="entry name" value="MATE_MepA_subfamily"/>
</dbReference>
<evidence type="ECO:0000256" key="9">
    <source>
        <dbReference type="ARBA" id="ARBA00023251"/>
    </source>
</evidence>
<comment type="subcellular location">
    <subcellularLocation>
        <location evidence="1">Cell membrane</location>
        <topology evidence="1">Multi-pass membrane protein</topology>
    </subcellularLocation>
</comment>
<feature type="transmembrane region" description="Helical" evidence="10">
    <location>
        <begin position="173"/>
        <end position="195"/>
    </location>
</feature>
<dbReference type="CDD" id="cd13143">
    <property type="entry name" value="MATE_MepA_like"/>
    <property type="match status" value="1"/>
</dbReference>
<evidence type="ECO:0000256" key="6">
    <source>
        <dbReference type="ARBA" id="ARBA00022692"/>
    </source>
</evidence>
<keyword evidence="6 10" id="KW-0812">Transmembrane</keyword>
<feature type="transmembrane region" description="Helical" evidence="10">
    <location>
        <begin position="60"/>
        <end position="85"/>
    </location>
</feature>
<feature type="transmembrane region" description="Helical" evidence="10">
    <location>
        <begin position="140"/>
        <end position="161"/>
    </location>
</feature>
<dbReference type="EMBL" id="CVRS01000080">
    <property type="protein sequence ID" value="CRL39978.1"/>
    <property type="molecule type" value="Genomic_DNA"/>
</dbReference>
<evidence type="ECO:0000256" key="2">
    <source>
        <dbReference type="ARBA" id="ARBA00008417"/>
    </source>
</evidence>
<feature type="transmembrane region" description="Helical" evidence="10">
    <location>
        <begin position="21"/>
        <end position="40"/>
    </location>
</feature>
<gene>
    <name evidence="11" type="ORF">RIL183_04631</name>
</gene>